<dbReference type="Gene3D" id="3.30.1380.10">
    <property type="match status" value="1"/>
</dbReference>
<dbReference type="GO" id="GO:0006508">
    <property type="term" value="P:proteolysis"/>
    <property type="evidence" value="ECO:0007669"/>
    <property type="project" value="InterPro"/>
</dbReference>
<name>A0A919PK33_9ACTN</name>
<dbReference type="EMBL" id="BONQ01000029">
    <property type="protein sequence ID" value="GIG43940.1"/>
    <property type="molecule type" value="Genomic_DNA"/>
</dbReference>
<dbReference type="GO" id="GO:0008233">
    <property type="term" value="F:peptidase activity"/>
    <property type="evidence" value="ECO:0007669"/>
    <property type="project" value="InterPro"/>
</dbReference>
<evidence type="ECO:0000313" key="2">
    <source>
        <dbReference type="EMBL" id="GIG43940.1"/>
    </source>
</evidence>
<evidence type="ECO:0000259" key="1">
    <source>
        <dbReference type="Pfam" id="PF02557"/>
    </source>
</evidence>
<comment type="caution">
    <text evidence="2">The sequence shown here is derived from an EMBL/GenBank/DDBJ whole genome shotgun (WGS) entry which is preliminary data.</text>
</comment>
<organism evidence="2 3">
    <name type="scientific">Dactylosporangium siamense</name>
    <dbReference type="NCBI Taxonomy" id="685454"/>
    <lineage>
        <taxon>Bacteria</taxon>
        <taxon>Bacillati</taxon>
        <taxon>Actinomycetota</taxon>
        <taxon>Actinomycetes</taxon>
        <taxon>Micromonosporales</taxon>
        <taxon>Micromonosporaceae</taxon>
        <taxon>Dactylosporangium</taxon>
    </lineage>
</organism>
<dbReference type="RefSeq" id="WP_203845791.1">
    <property type="nucleotide sequence ID" value="NZ_BAAAVW010000006.1"/>
</dbReference>
<accession>A0A919PK33</accession>
<protein>
    <recommendedName>
        <fullName evidence="1">D-alanyl-D-alanine carboxypeptidase-like core domain-containing protein</fullName>
    </recommendedName>
</protein>
<dbReference type="InterPro" id="IPR003709">
    <property type="entry name" value="VanY-like_core_dom"/>
</dbReference>
<dbReference type="Proteomes" id="UP000660611">
    <property type="component" value="Unassembled WGS sequence"/>
</dbReference>
<reference evidence="2" key="1">
    <citation type="submission" date="2021-01" db="EMBL/GenBank/DDBJ databases">
        <title>Whole genome shotgun sequence of Dactylosporangium siamense NBRC 106093.</title>
        <authorList>
            <person name="Komaki H."/>
            <person name="Tamura T."/>
        </authorList>
    </citation>
    <scope>NUCLEOTIDE SEQUENCE</scope>
    <source>
        <strain evidence="2">NBRC 106093</strain>
    </source>
</reference>
<gene>
    <name evidence="2" type="ORF">Dsi01nite_019810</name>
</gene>
<evidence type="ECO:0000313" key="3">
    <source>
        <dbReference type="Proteomes" id="UP000660611"/>
    </source>
</evidence>
<feature type="domain" description="D-alanyl-D-alanine carboxypeptidase-like core" evidence="1">
    <location>
        <begin position="86"/>
        <end position="170"/>
    </location>
</feature>
<keyword evidence="3" id="KW-1185">Reference proteome</keyword>
<proteinExistence type="predicted"/>
<dbReference type="InterPro" id="IPR009045">
    <property type="entry name" value="Zn_M74/Hedgehog-like"/>
</dbReference>
<dbReference type="SUPFAM" id="SSF55166">
    <property type="entry name" value="Hedgehog/DD-peptidase"/>
    <property type="match status" value="1"/>
</dbReference>
<sequence length="230" mass="24640">MPLAITERSTGPARTAPIRRRDGVYRRITRTLAVVLIPAAWVAAPGRARHTACQWALAARFPAEDLGGLTGATRAAFEAARAEALWRDGELIGLTSGYRDPIEQARLFRQAVADEGSVAAATRRVLPPHASRHVAGTALDVRPSEGARWLERHGDRHSLYRTYDNEWWHFEYRPDGRPVRLPHSGLTLCSTPGLVAGTPGLVAGTPGLVAGTPGLIAGTPGLIAAGADRQ</sequence>
<dbReference type="AlphaFoldDB" id="A0A919PK33"/>
<dbReference type="Pfam" id="PF02557">
    <property type="entry name" value="VanY"/>
    <property type="match status" value="1"/>
</dbReference>